<keyword evidence="3" id="KW-1185">Reference proteome</keyword>
<evidence type="ECO:0000313" key="3">
    <source>
        <dbReference type="Proteomes" id="UP000028091"/>
    </source>
</evidence>
<protein>
    <submittedName>
        <fullName evidence="2">Uncharacterized protein</fullName>
    </submittedName>
</protein>
<name>A0A081L6L6_9BACI</name>
<comment type="caution">
    <text evidence="2">The sequence shown here is derived from an EMBL/GenBank/DDBJ whole genome shotgun (WGS) entry which is preliminary data.</text>
</comment>
<accession>A0A081L6L6</accession>
<organism evidence="2 3">
    <name type="scientific">Bacillus zhangzhouensis</name>
    <dbReference type="NCBI Taxonomy" id="1178540"/>
    <lineage>
        <taxon>Bacteria</taxon>
        <taxon>Bacillati</taxon>
        <taxon>Bacillota</taxon>
        <taxon>Bacilli</taxon>
        <taxon>Bacillales</taxon>
        <taxon>Bacillaceae</taxon>
        <taxon>Bacillus</taxon>
    </lineage>
</organism>
<reference evidence="2 3" key="1">
    <citation type="submission" date="2012-09" db="EMBL/GenBank/DDBJ databases">
        <title>Genome Sequence of Bacillus sp. DW5-4.</title>
        <authorList>
            <person name="Lai Q."/>
            <person name="Liu Y."/>
            <person name="Shao Z."/>
        </authorList>
    </citation>
    <scope>NUCLEOTIDE SEQUENCE [LARGE SCALE GENOMIC DNA]</scope>
    <source>
        <strain evidence="2 3">DW5-4</strain>
    </source>
</reference>
<evidence type="ECO:0000256" key="1">
    <source>
        <dbReference type="SAM" id="Coils"/>
    </source>
</evidence>
<proteinExistence type="predicted"/>
<dbReference type="Proteomes" id="UP000028091">
    <property type="component" value="Unassembled WGS sequence"/>
</dbReference>
<feature type="coiled-coil region" evidence="1">
    <location>
        <begin position="38"/>
        <end position="65"/>
    </location>
</feature>
<dbReference type="EMBL" id="JOTP01000041">
    <property type="protein sequence ID" value="KEP24892.1"/>
    <property type="molecule type" value="Genomic_DNA"/>
</dbReference>
<keyword evidence="1" id="KW-0175">Coiled coil</keyword>
<gene>
    <name evidence="2" type="ORF">BA70_14580</name>
</gene>
<dbReference type="AlphaFoldDB" id="A0A081L6L6"/>
<dbReference type="eggNOG" id="ENOG5030CPB">
    <property type="taxonomic scope" value="Bacteria"/>
</dbReference>
<dbReference type="RefSeq" id="WP_034325100.1">
    <property type="nucleotide sequence ID" value="NZ_JAVIKA010000002.1"/>
</dbReference>
<dbReference type="OrthoDB" id="2900737at2"/>
<evidence type="ECO:0000313" key="2">
    <source>
        <dbReference type="EMBL" id="KEP24892.1"/>
    </source>
</evidence>
<sequence length="85" mass="10228">MGYIAPIQPDLYFQYINRPAPQDKEDYAKVTKVTRTFHDKVYRELEKKEDLVTEAETKVQQKKRERFVRDMFMEEGKGIHINAYI</sequence>